<proteinExistence type="predicted"/>
<reference evidence="3" key="1">
    <citation type="submission" date="2021-03" db="EMBL/GenBank/DDBJ databases">
        <authorList>
            <person name="Li Z."/>
            <person name="Yang C."/>
        </authorList>
    </citation>
    <scope>NUCLEOTIDE SEQUENCE</scope>
    <source>
        <strain evidence="3">Dzin_1.0</strain>
        <tissue evidence="3">Leaf</tissue>
    </source>
</reference>
<protein>
    <submittedName>
        <fullName evidence="3">Uncharacterized protein</fullName>
    </submittedName>
</protein>
<feature type="compositionally biased region" description="Low complexity" evidence="1">
    <location>
        <begin position="59"/>
        <end position="81"/>
    </location>
</feature>
<feature type="transmembrane region" description="Helical" evidence="2">
    <location>
        <begin position="101"/>
        <end position="124"/>
    </location>
</feature>
<dbReference type="Proteomes" id="UP001085076">
    <property type="component" value="Miscellaneous, Linkage group lg03"/>
</dbReference>
<gene>
    <name evidence="3" type="ORF">J5N97_014880</name>
</gene>
<evidence type="ECO:0000256" key="2">
    <source>
        <dbReference type="SAM" id="Phobius"/>
    </source>
</evidence>
<reference evidence="3" key="2">
    <citation type="journal article" date="2022" name="Hortic Res">
        <title>The genome of Dioscorea zingiberensis sheds light on the biosynthesis, origin and evolution of the medicinally important diosgenin saponins.</title>
        <authorList>
            <person name="Li Y."/>
            <person name="Tan C."/>
            <person name="Li Z."/>
            <person name="Guo J."/>
            <person name="Li S."/>
            <person name="Chen X."/>
            <person name="Wang C."/>
            <person name="Dai X."/>
            <person name="Yang H."/>
            <person name="Song W."/>
            <person name="Hou L."/>
            <person name="Xu J."/>
            <person name="Tong Z."/>
            <person name="Xu A."/>
            <person name="Yuan X."/>
            <person name="Wang W."/>
            <person name="Yang Q."/>
            <person name="Chen L."/>
            <person name="Sun Z."/>
            <person name="Wang K."/>
            <person name="Pan B."/>
            <person name="Chen J."/>
            <person name="Bao Y."/>
            <person name="Liu F."/>
            <person name="Qi X."/>
            <person name="Gang D.R."/>
            <person name="Wen J."/>
            <person name="Li J."/>
        </authorList>
    </citation>
    <scope>NUCLEOTIDE SEQUENCE</scope>
    <source>
        <strain evidence="3">Dzin_1.0</strain>
    </source>
</reference>
<accession>A0A9D5CTK3</accession>
<evidence type="ECO:0000256" key="1">
    <source>
        <dbReference type="SAM" id="MobiDB-lite"/>
    </source>
</evidence>
<keyword evidence="2" id="KW-0812">Transmembrane</keyword>
<evidence type="ECO:0000313" key="3">
    <source>
        <dbReference type="EMBL" id="KAJ0979406.1"/>
    </source>
</evidence>
<keyword evidence="2" id="KW-0472">Membrane</keyword>
<sequence length="136" mass="14106">MLSTSTALPPMPRSLVFGHIPSPPTPFKPSYSPPSAISPPSPLPRSLPPLSVSPPSPPSLAATATTTPLSLASSTSTPTSSDRGYALSDLLSMGNGAWDSFYRIGGSPVGVALVVLILLLFLLYNHISLFGCDDDE</sequence>
<comment type="caution">
    <text evidence="3">The sequence shown here is derived from an EMBL/GenBank/DDBJ whole genome shotgun (WGS) entry which is preliminary data.</text>
</comment>
<keyword evidence="4" id="KW-1185">Reference proteome</keyword>
<feature type="region of interest" description="Disordered" evidence="1">
    <location>
        <begin position="27"/>
        <end position="85"/>
    </location>
</feature>
<organism evidence="3 4">
    <name type="scientific">Dioscorea zingiberensis</name>
    <dbReference type="NCBI Taxonomy" id="325984"/>
    <lineage>
        <taxon>Eukaryota</taxon>
        <taxon>Viridiplantae</taxon>
        <taxon>Streptophyta</taxon>
        <taxon>Embryophyta</taxon>
        <taxon>Tracheophyta</taxon>
        <taxon>Spermatophyta</taxon>
        <taxon>Magnoliopsida</taxon>
        <taxon>Liliopsida</taxon>
        <taxon>Dioscoreales</taxon>
        <taxon>Dioscoreaceae</taxon>
        <taxon>Dioscorea</taxon>
    </lineage>
</organism>
<evidence type="ECO:0000313" key="4">
    <source>
        <dbReference type="Proteomes" id="UP001085076"/>
    </source>
</evidence>
<name>A0A9D5CTK3_9LILI</name>
<feature type="compositionally biased region" description="Pro residues" evidence="1">
    <location>
        <begin position="36"/>
        <end position="58"/>
    </location>
</feature>
<dbReference type="EMBL" id="JAGGNH010000003">
    <property type="protein sequence ID" value="KAJ0979406.1"/>
    <property type="molecule type" value="Genomic_DNA"/>
</dbReference>
<keyword evidence="2" id="KW-1133">Transmembrane helix</keyword>
<dbReference type="AlphaFoldDB" id="A0A9D5CTK3"/>